<accession>A0A843UL65</accession>
<sequence length="85" mass="9011">MGMEWAAVQHLDLRHVGRGTKPLQPHAAAFHPVQAVIAVAVGTHIIEFDALTGSKICSIDVGARVVRMSYSPTSGHAVISILEVS</sequence>
<reference evidence="1" key="1">
    <citation type="submission" date="2017-07" db="EMBL/GenBank/DDBJ databases">
        <title>Taro Niue Genome Assembly and Annotation.</title>
        <authorList>
            <person name="Atibalentja N."/>
            <person name="Keating K."/>
            <person name="Fields C.J."/>
        </authorList>
    </citation>
    <scope>NUCLEOTIDE SEQUENCE</scope>
    <source>
        <strain evidence="1">Niue_2</strain>
        <tissue evidence="1">Leaf</tissue>
    </source>
</reference>
<evidence type="ECO:0000313" key="1">
    <source>
        <dbReference type="EMBL" id="MQL82916.1"/>
    </source>
</evidence>
<evidence type="ECO:0000313" key="2">
    <source>
        <dbReference type="Proteomes" id="UP000652761"/>
    </source>
</evidence>
<dbReference type="OrthoDB" id="3295at2759"/>
<gene>
    <name evidence="1" type="ORF">Taro_015406</name>
</gene>
<comment type="caution">
    <text evidence="1">The sequence shown here is derived from an EMBL/GenBank/DDBJ whole genome shotgun (WGS) entry which is preliminary data.</text>
</comment>
<keyword evidence="2" id="KW-1185">Reference proteome</keyword>
<dbReference type="AlphaFoldDB" id="A0A843UL65"/>
<name>A0A843UL65_COLES</name>
<proteinExistence type="predicted"/>
<dbReference type="EMBL" id="NMUH01000662">
    <property type="protein sequence ID" value="MQL82916.1"/>
    <property type="molecule type" value="Genomic_DNA"/>
</dbReference>
<protein>
    <submittedName>
        <fullName evidence="1">Uncharacterized protein</fullName>
    </submittedName>
</protein>
<organism evidence="1 2">
    <name type="scientific">Colocasia esculenta</name>
    <name type="common">Wild taro</name>
    <name type="synonym">Arum esculentum</name>
    <dbReference type="NCBI Taxonomy" id="4460"/>
    <lineage>
        <taxon>Eukaryota</taxon>
        <taxon>Viridiplantae</taxon>
        <taxon>Streptophyta</taxon>
        <taxon>Embryophyta</taxon>
        <taxon>Tracheophyta</taxon>
        <taxon>Spermatophyta</taxon>
        <taxon>Magnoliopsida</taxon>
        <taxon>Liliopsida</taxon>
        <taxon>Araceae</taxon>
        <taxon>Aroideae</taxon>
        <taxon>Colocasieae</taxon>
        <taxon>Colocasia</taxon>
    </lineage>
</organism>
<dbReference type="Proteomes" id="UP000652761">
    <property type="component" value="Unassembled WGS sequence"/>
</dbReference>